<protein>
    <submittedName>
        <fullName evidence="2">Uncharacterized protein</fullName>
    </submittedName>
</protein>
<gene>
    <name evidence="2" type="ORF">GA0074695_2359</name>
</gene>
<feature type="compositionally biased region" description="Polar residues" evidence="1">
    <location>
        <begin position="215"/>
        <end position="226"/>
    </location>
</feature>
<dbReference type="AlphaFoldDB" id="A0A1C4WEH8"/>
<keyword evidence="3" id="KW-1185">Reference proteome</keyword>
<dbReference type="EMBL" id="LT607411">
    <property type="protein sequence ID" value="SCE94656.1"/>
    <property type="molecule type" value="Genomic_DNA"/>
</dbReference>
<evidence type="ECO:0000256" key="1">
    <source>
        <dbReference type="SAM" id="MobiDB-lite"/>
    </source>
</evidence>
<dbReference type="Gene3D" id="3.40.630.30">
    <property type="match status" value="1"/>
</dbReference>
<proteinExistence type="predicted"/>
<reference evidence="3" key="1">
    <citation type="submission" date="2016-06" db="EMBL/GenBank/DDBJ databases">
        <authorList>
            <person name="Varghese N."/>
            <person name="Submissions Spin"/>
        </authorList>
    </citation>
    <scope>NUCLEOTIDE SEQUENCE [LARGE SCALE GENOMIC DNA]</scope>
    <source>
        <strain evidence="3">DSM 43909</strain>
    </source>
</reference>
<evidence type="ECO:0000313" key="2">
    <source>
        <dbReference type="EMBL" id="SCE94656.1"/>
    </source>
</evidence>
<organism evidence="2 3">
    <name type="scientific">Micromonospora viridifaciens</name>
    <dbReference type="NCBI Taxonomy" id="1881"/>
    <lineage>
        <taxon>Bacteria</taxon>
        <taxon>Bacillati</taxon>
        <taxon>Actinomycetota</taxon>
        <taxon>Actinomycetes</taxon>
        <taxon>Micromonosporales</taxon>
        <taxon>Micromonosporaceae</taxon>
        <taxon>Micromonospora</taxon>
    </lineage>
</organism>
<feature type="region of interest" description="Disordered" evidence="1">
    <location>
        <begin position="206"/>
        <end position="226"/>
    </location>
</feature>
<accession>A0A1C4WEH8</accession>
<evidence type="ECO:0000313" key="3">
    <source>
        <dbReference type="Proteomes" id="UP000198242"/>
    </source>
</evidence>
<name>A0A1C4WEH8_MICVI</name>
<sequence length="226" mass="25157">MNVTMPVVRARWCDIGRIADLVTEALSPTALGAWLVPDKQHRPTVLAAVARIWIEHALLFGDAFLLPDGTAATVWFHRYRPIPPPARYTDRLADASGAHQDRFLQLGRALAARRPTEPHNHLALLAAPGPAYPARAAAVLAGAQQWMDTLSLPTYAEAFTDADLDPFLQHGYTHRDAIPVDDHTTAHSMWRLSPFWRGRSSRNVRSPVRRPLSLAHNSPSTRWALH</sequence>
<dbReference type="Proteomes" id="UP000198242">
    <property type="component" value="Chromosome I"/>
</dbReference>